<organism evidence="1 2">
    <name type="scientific">Algoriphagus locisalis</name>
    <dbReference type="NCBI Taxonomy" id="305507"/>
    <lineage>
        <taxon>Bacteria</taxon>
        <taxon>Pseudomonadati</taxon>
        <taxon>Bacteroidota</taxon>
        <taxon>Cytophagia</taxon>
        <taxon>Cytophagales</taxon>
        <taxon>Cyclobacteriaceae</taxon>
        <taxon>Algoriphagus</taxon>
    </lineage>
</organism>
<keyword evidence="2" id="KW-1185">Reference proteome</keyword>
<dbReference type="AlphaFoldDB" id="A0A1I6YV35"/>
<accession>A0A1I6YV35</accession>
<protein>
    <submittedName>
        <fullName evidence="1">Uncharacterized protein</fullName>
    </submittedName>
</protein>
<proteinExistence type="predicted"/>
<sequence>MHFMTFVVDFNRRGRGGLHGERNSNCCDSSPEPLLVRYGQSEHIAGNYKMLNFLDQLSIRTDDNLSY</sequence>
<name>A0A1I6YV35_9BACT</name>
<evidence type="ECO:0000313" key="1">
    <source>
        <dbReference type="EMBL" id="SFT54375.1"/>
    </source>
</evidence>
<reference evidence="2" key="1">
    <citation type="submission" date="2016-10" db="EMBL/GenBank/DDBJ databases">
        <authorList>
            <person name="Varghese N."/>
            <person name="Submissions S."/>
        </authorList>
    </citation>
    <scope>NUCLEOTIDE SEQUENCE [LARGE SCALE GENOMIC DNA]</scope>
    <source>
        <strain evidence="2">DSM 23445</strain>
    </source>
</reference>
<dbReference type="Proteomes" id="UP000199673">
    <property type="component" value="Unassembled WGS sequence"/>
</dbReference>
<evidence type="ECO:0000313" key="2">
    <source>
        <dbReference type="Proteomes" id="UP000199673"/>
    </source>
</evidence>
<dbReference type="EMBL" id="FPBF01000001">
    <property type="protein sequence ID" value="SFT54375.1"/>
    <property type="molecule type" value="Genomic_DNA"/>
</dbReference>
<gene>
    <name evidence="1" type="ORF">SAMN04489724_1247</name>
</gene>